<evidence type="ECO:0000256" key="2">
    <source>
        <dbReference type="ARBA" id="ARBA00022617"/>
    </source>
</evidence>
<dbReference type="AlphaFoldDB" id="A0A1R4HKF3"/>
<dbReference type="PIRSF" id="PIRSF000294">
    <property type="entry name" value="Cytochrome-c_peroxidase"/>
    <property type="match status" value="1"/>
</dbReference>
<dbReference type="GO" id="GO:0042597">
    <property type="term" value="C:periplasmic space"/>
    <property type="evidence" value="ECO:0007669"/>
    <property type="project" value="UniProtKB-SubCell"/>
</dbReference>
<evidence type="ECO:0000256" key="7">
    <source>
        <dbReference type="ARBA" id="ARBA00023004"/>
    </source>
</evidence>
<dbReference type="InterPro" id="IPR036909">
    <property type="entry name" value="Cyt_c-like_dom_sf"/>
</dbReference>
<feature type="binding site" description="covalent" evidence="8">
    <location>
        <position position="87"/>
    </location>
    <ligand>
        <name>heme c</name>
        <dbReference type="ChEBI" id="CHEBI:61717"/>
        <label>1</label>
    </ligand>
</feature>
<feature type="domain" description="Cytochrome c" evidence="10">
    <location>
        <begin position="216"/>
        <end position="332"/>
    </location>
</feature>
<evidence type="ECO:0000256" key="1">
    <source>
        <dbReference type="ARBA" id="ARBA00004418"/>
    </source>
</evidence>
<evidence type="ECO:0000259" key="10">
    <source>
        <dbReference type="PROSITE" id="PS51007"/>
    </source>
</evidence>
<comment type="cofactor">
    <cofactor evidence="8">
        <name>heme</name>
        <dbReference type="ChEBI" id="CHEBI:30413"/>
    </cofactor>
    <text evidence="8">Binds 2 heme groups.</text>
</comment>
<keyword evidence="5" id="KW-0574">Periplasm</keyword>
<comment type="PTM">
    <text evidence="8">Binds 2 heme groups per subunit.</text>
</comment>
<protein>
    <submittedName>
        <fullName evidence="11">Cytochrome c551 peroxidase</fullName>
        <ecNumber evidence="11">1.11.1.5</ecNumber>
    </submittedName>
</protein>
<evidence type="ECO:0000313" key="11">
    <source>
        <dbReference type="EMBL" id="SJM96380.1"/>
    </source>
</evidence>
<feature type="binding site" description="axial binding residue" evidence="9">
    <location>
        <position position="91"/>
    </location>
    <ligand>
        <name>heme c</name>
        <dbReference type="ChEBI" id="CHEBI:61717"/>
        <label>1</label>
    </ligand>
    <ligandPart>
        <name>Fe</name>
        <dbReference type="ChEBI" id="CHEBI:18248"/>
    </ligandPart>
</feature>
<dbReference type="GO" id="GO:0009055">
    <property type="term" value="F:electron transfer activity"/>
    <property type="evidence" value="ECO:0007669"/>
    <property type="project" value="InterPro"/>
</dbReference>
<dbReference type="PANTHER" id="PTHR30600">
    <property type="entry name" value="CYTOCHROME C PEROXIDASE-RELATED"/>
    <property type="match status" value="1"/>
</dbReference>
<reference evidence="12" key="1">
    <citation type="submission" date="2017-02" db="EMBL/GenBank/DDBJ databases">
        <authorList>
            <person name="Daims H."/>
        </authorList>
    </citation>
    <scope>NUCLEOTIDE SEQUENCE [LARGE SCALE GENOMIC DNA]</scope>
</reference>
<feature type="binding site" description="axial binding residue" evidence="9">
    <location>
        <position position="234"/>
    </location>
    <ligand>
        <name>heme c</name>
        <dbReference type="ChEBI" id="CHEBI:61717"/>
        <label>2</label>
    </ligand>
    <ligandPart>
        <name>Fe</name>
        <dbReference type="ChEBI" id="CHEBI:18248"/>
    </ligandPart>
</feature>
<organism evidence="11 12">
    <name type="scientific">Crenothrix polyspora</name>
    <dbReference type="NCBI Taxonomy" id="360316"/>
    <lineage>
        <taxon>Bacteria</taxon>
        <taxon>Pseudomonadati</taxon>
        <taxon>Pseudomonadota</taxon>
        <taxon>Gammaproteobacteria</taxon>
        <taxon>Methylococcales</taxon>
        <taxon>Crenotrichaceae</taxon>
        <taxon>Crenothrix</taxon>
    </lineage>
</organism>
<dbReference type="InterPro" id="IPR004852">
    <property type="entry name" value="Di-haem_cyt_c_peroxidsae"/>
</dbReference>
<keyword evidence="2 8" id="KW-0349">Heme</keyword>
<feature type="binding site" description="covalent" evidence="8">
    <location>
        <position position="233"/>
    </location>
    <ligand>
        <name>heme c</name>
        <dbReference type="ChEBI" id="CHEBI:61717"/>
        <label>2</label>
    </ligand>
</feature>
<accession>A0A1R4HKF3</accession>
<dbReference type="Proteomes" id="UP000195667">
    <property type="component" value="Unassembled WGS sequence"/>
</dbReference>
<dbReference type="GO" id="GO:0004130">
    <property type="term" value="F:cytochrome-c peroxidase activity"/>
    <property type="evidence" value="ECO:0007669"/>
    <property type="project" value="UniProtKB-EC"/>
</dbReference>
<proteinExistence type="predicted"/>
<evidence type="ECO:0000256" key="5">
    <source>
        <dbReference type="ARBA" id="ARBA00022764"/>
    </source>
</evidence>
<dbReference type="PANTHER" id="PTHR30600:SF7">
    <property type="entry name" value="CYTOCHROME C PEROXIDASE-RELATED"/>
    <property type="match status" value="1"/>
</dbReference>
<dbReference type="GO" id="GO:0020037">
    <property type="term" value="F:heme binding"/>
    <property type="evidence" value="ECO:0007669"/>
    <property type="project" value="InterPro"/>
</dbReference>
<keyword evidence="3 9" id="KW-0479">Metal-binding</keyword>
<evidence type="ECO:0000256" key="8">
    <source>
        <dbReference type="PIRSR" id="PIRSR000294-1"/>
    </source>
</evidence>
<sequence length="348" mass="38538">MAVVMCYHFLSGKLLTHHPKTKMTKNQLTTYLWISTGLLLCHALAAEPLEEPLAPLPLTNTENPGKVALGKRLFHDNRLSNQHTRSCATCHPLDSGAMDGKQRAESADGVAVLRNTPSLFNVGFNYFYNWDGVVTTLEAHTEKVMLNPRIMNATWPELLAALSADASYKKDFAPIYPDGLNKFNLVDALTCFERSLATPNARFDRFLRGEKNALNTGEQQGYQLFKSLGCVACHQGMNIGGNLFQKFGIFGEPKGNPKVADDGRYTVTKNERDLGVYRVPSLRNVAVTAPYFHDGRATSLEEAVDTMAEDQLGKPLSSQERSLLVKFLNSLTGEYLGKPVTRKAVEPR</sequence>
<dbReference type="PROSITE" id="PS51007">
    <property type="entry name" value="CYTC"/>
    <property type="match status" value="1"/>
</dbReference>
<feature type="binding site" description="covalent" evidence="8">
    <location>
        <position position="90"/>
    </location>
    <ligand>
        <name>heme c</name>
        <dbReference type="ChEBI" id="CHEBI:61717"/>
        <label>1</label>
    </ligand>
</feature>
<feature type="binding site" description="axial binding residue" evidence="9">
    <location>
        <position position="307"/>
    </location>
    <ligand>
        <name>heme c</name>
        <dbReference type="ChEBI" id="CHEBI:61717"/>
        <label>2</label>
    </ligand>
    <ligandPart>
        <name>Fe</name>
        <dbReference type="ChEBI" id="CHEBI:18248"/>
    </ligandPart>
</feature>
<evidence type="ECO:0000256" key="6">
    <source>
        <dbReference type="ARBA" id="ARBA00023002"/>
    </source>
</evidence>
<name>A0A1R4HKF3_9GAMM</name>
<keyword evidence="12" id="KW-1185">Reference proteome</keyword>
<keyword evidence="4" id="KW-0732">Signal</keyword>
<dbReference type="InterPro" id="IPR009056">
    <property type="entry name" value="Cyt_c-like_dom"/>
</dbReference>
<dbReference type="EMBL" id="FUKI01000169">
    <property type="protein sequence ID" value="SJM96380.1"/>
    <property type="molecule type" value="Genomic_DNA"/>
</dbReference>
<feature type="binding site" description="covalent" evidence="8">
    <location>
        <position position="230"/>
    </location>
    <ligand>
        <name>heme c</name>
        <dbReference type="ChEBI" id="CHEBI:61717"/>
        <label>2</label>
    </ligand>
</feature>
<keyword evidence="7 9" id="KW-0408">Iron</keyword>
<dbReference type="InterPro" id="IPR051395">
    <property type="entry name" value="Cytochrome_c_Peroxidase/MauG"/>
</dbReference>
<evidence type="ECO:0000256" key="3">
    <source>
        <dbReference type="ARBA" id="ARBA00022723"/>
    </source>
</evidence>
<evidence type="ECO:0000256" key="9">
    <source>
        <dbReference type="PIRSR" id="PIRSR000294-2"/>
    </source>
</evidence>
<dbReference type="Gene3D" id="1.10.760.10">
    <property type="entry name" value="Cytochrome c-like domain"/>
    <property type="match status" value="2"/>
</dbReference>
<dbReference type="SUPFAM" id="SSF46626">
    <property type="entry name" value="Cytochrome c"/>
    <property type="match status" value="2"/>
</dbReference>
<keyword evidence="11" id="KW-0575">Peroxidase</keyword>
<evidence type="ECO:0000256" key="4">
    <source>
        <dbReference type="ARBA" id="ARBA00022729"/>
    </source>
</evidence>
<keyword evidence="6 11" id="KW-0560">Oxidoreductase</keyword>
<evidence type="ECO:0000313" key="12">
    <source>
        <dbReference type="Proteomes" id="UP000195667"/>
    </source>
</evidence>
<dbReference type="InterPro" id="IPR026259">
    <property type="entry name" value="MauG/Cytc_peroxidase"/>
</dbReference>
<dbReference type="EC" id="1.11.1.5" evidence="11"/>
<dbReference type="GO" id="GO:0046872">
    <property type="term" value="F:metal ion binding"/>
    <property type="evidence" value="ECO:0007669"/>
    <property type="project" value="UniProtKB-KW"/>
</dbReference>
<gene>
    <name evidence="11" type="primary">ccpA</name>
    <name evidence="11" type="ORF">CRENPOLYSF1_890050</name>
</gene>
<comment type="subcellular location">
    <subcellularLocation>
        <location evidence="1">Periplasm</location>
    </subcellularLocation>
</comment>
<dbReference type="Pfam" id="PF03150">
    <property type="entry name" value="CCP_MauG"/>
    <property type="match status" value="1"/>
</dbReference>